<evidence type="ECO:0000313" key="7">
    <source>
        <dbReference type="EMBL" id="RUT78021.1"/>
    </source>
</evidence>
<evidence type="ECO:0000256" key="5">
    <source>
        <dbReference type="PROSITE-ProRule" id="PRU10137"/>
    </source>
</evidence>
<dbReference type="InterPro" id="IPR006119">
    <property type="entry name" value="Resolv_N"/>
</dbReference>
<evidence type="ECO:0000256" key="2">
    <source>
        <dbReference type="ARBA" id="ARBA00023125"/>
    </source>
</evidence>
<dbReference type="Gene3D" id="3.40.50.1390">
    <property type="entry name" value="Resolvase, N-terminal catalytic domain"/>
    <property type="match status" value="1"/>
</dbReference>
<evidence type="ECO:0000256" key="3">
    <source>
        <dbReference type="ARBA" id="ARBA00023172"/>
    </source>
</evidence>
<dbReference type="InterPro" id="IPR006118">
    <property type="entry name" value="Recombinase_CS"/>
</dbReference>
<dbReference type="AlphaFoldDB" id="A0A434AUA0"/>
<sequence length="209" mass="23778">MNSEKKVYKYARVSTVGQNEDRQVDGLKDIKGELVIDKYSGMMPFAERPSGKLIIEAVRKDKISELVVYDFDRLGRSVPDVLNTLELMKENQVTVSIYKIGMKSYIDGHYNQMFDFMSALMVLAAKMEYDRIKDRQSEGIAIAKAKGVYKLHAGKGKMTKEQYEKQHADIIELLGDGKSIRNIAKLVKKSTTTVQRVKKHIDTQKACSF</sequence>
<evidence type="ECO:0000256" key="1">
    <source>
        <dbReference type="ARBA" id="ARBA00022908"/>
    </source>
</evidence>
<dbReference type="SMART" id="SM00857">
    <property type="entry name" value="Resolvase"/>
    <property type="match status" value="1"/>
</dbReference>
<dbReference type="SUPFAM" id="SSF53041">
    <property type="entry name" value="Resolvase-like"/>
    <property type="match status" value="1"/>
</dbReference>
<protein>
    <submittedName>
        <fullName evidence="7">Recombinase family protein</fullName>
    </submittedName>
</protein>
<keyword evidence="1" id="KW-0229">DNA integration</keyword>
<evidence type="ECO:0000259" key="6">
    <source>
        <dbReference type="PROSITE" id="PS51736"/>
    </source>
</evidence>
<reference evidence="7 8" key="1">
    <citation type="submission" date="2018-11" db="EMBL/GenBank/DDBJ databases">
        <title>Parancylomarina longa gen. nov., sp. nov., isolated from sediments of southern Okinawa.</title>
        <authorList>
            <person name="Fu T."/>
        </authorList>
    </citation>
    <scope>NUCLEOTIDE SEQUENCE [LARGE SCALE GENOMIC DNA]</scope>
    <source>
        <strain evidence="7 8">T3-2 S1-C</strain>
    </source>
</reference>
<dbReference type="Proteomes" id="UP000282985">
    <property type="component" value="Unassembled WGS sequence"/>
</dbReference>
<dbReference type="OrthoDB" id="9797501at2"/>
<dbReference type="GO" id="GO:0015074">
    <property type="term" value="P:DNA integration"/>
    <property type="evidence" value="ECO:0007669"/>
    <property type="project" value="UniProtKB-KW"/>
</dbReference>
<name>A0A434AUA0_9BACT</name>
<dbReference type="PANTHER" id="PTHR30461:SF19">
    <property type="entry name" value="SITE-SPECIFIC RECOMBINASE RESOLVASE FAMILY"/>
    <property type="match status" value="1"/>
</dbReference>
<dbReference type="GO" id="GO:0003677">
    <property type="term" value="F:DNA binding"/>
    <property type="evidence" value="ECO:0007669"/>
    <property type="project" value="UniProtKB-KW"/>
</dbReference>
<feature type="active site" description="O-(5'-phospho-DNA)-serine intermediate" evidence="4 5">
    <location>
        <position position="14"/>
    </location>
</feature>
<dbReference type="PANTHER" id="PTHR30461">
    <property type="entry name" value="DNA-INVERTASE FROM LAMBDOID PROPHAGE"/>
    <property type="match status" value="1"/>
</dbReference>
<dbReference type="PROSITE" id="PS00397">
    <property type="entry name" value="RECOMBINASES_1"/>
    <property type="match status" value="1"/>
</dbReference>
<dbReference type="PROSITE" id="PS51736">
    <property type="entry name" value="RECOMBINASES_3"/>
    <property type="match status" value="1"/>
</dbReference>
<dbReference type="InterPro" id="IPR036162">
    <property type="entry name" value="Resolvase-like_N_sf"/>
</dbReference>
<feature type="domain" description="Resolvase/invertase-type recombinase catalytic" evidence="6">
    <location>
        <begin position="6"/>
        <end position="147"/>
    </location>
</feature>
<gene>
    <name evidence="7" type="ORF">DLK05_10255</name>
</gene>
<evidence type="ECO:0000256" key="4">
    <source>
        <dbReference type="PIRSR" id="PIRSR606118-50"/>
    </source>
</evidence>
<comment type="caution">
    <text evidence="7">The sequence shown here is derived from an EMBL/GenBank/DDBJ whole genome shotgun (WGS) entry which is preliminary data.</text>
</comment>
<dbReference type="EMBL" id="RJJX01000012">
    <property type="protein sequence ID" value="RUT78021.1"/>
    <property type="molecule type" value="Genomic_DNA"/>
</dbReference>
<proteinExistence type="predicted"/>
<dbReference type="RefSeq" id="WP_127343887.1">
    <property type="nucleotide sequence ID" value="NZ_RJJX01000012.1"/>
</dbReference>
<keyword evidence="8" id="KW-1185">Reference proteome</keyword>
<keyword evidence="3" id="KW-0233">DNA recombination</keyword>
<dbReference type="CDD" id="cd03768">
    <property type="entry name" value="SR_ResInv"/>
    <property type="match status" value="1"/>
</dbReference>
<dbReference type="GO" id="GO:0000150">
    <property type="term" value="F:DNA strand exchange activity"/>
    <property type="evidence" value="ECO:0007669"/>
    <property type="project" value="InterPro"/>
</dbReference>
<dbReference type="Pfam" id="PF00239">
    <property type="entry name" value="Resolvase"/>
    <property type="match status" value="1"/>
</dbReference>
<evidence type="ECO:0000313" key="8">
    <source>
        <dbReference type="Proteomes" id="UP000282985"/>
    </source>
</evidence>
<organism evidence="7 8">
    <name type="scientific">Ancylomarina longa</name>
    <dbReference type="NCBI Taxonomy" id="2487017"/>
    <lineage>
        <taxon>Bacteria</taxon>
        <taxon>Pseudomonadati</taxon>
        <taxon>Bacteroidota</taxon>
        <taxon>Bacteroidia</taxon>
        <taxon>Marinilabiliales</taxon>
        <taxon>Marinifilaceae</taxon>
        <taxon>Ancylomarina</taxon>
    </lineage>
</organism>
<keyword evidence="2" id="KW-0238">DNA-binding</keyword>
<accession>A0A434AUA0</accession>
<dbReference type="InterPro" id="IPR050639">
    <property type="entry name" value="SSR_resolvase"/>
</dbReference>